<sequence>MPATQQAPAAHRLVLTAAEYAFLVAKTGLELPPDWAPAPDIATGAEAGSLVAKGALRGSGDMVSVHPSVEMNLRVLAAPVIMFDTTATIGARGSRSLHAFNGVLGASLFLLPDAGVELSLFAAVELGRELVRAVPEWSTAGSIGSLLDDPEEAEPLAGTLPLAALHELGVAELLRDADPGATDHVLRALALPADEEAFALEVARRTDGALRVLGTALIGGAARTVQLTWLHSDAGWVGISPVGGERRLVRLDPVDRDDLGVWLAPYISEAVEQGEQGR</sequence>
<dbReference type="Proteomes" id="UP000186040">
    <property type="component" value="Unassembled WGS sequence"/>
</dbReference>
<comment type="caution">
    <text evidence="1">The sequence shown here is derived from an EMBL/GenBank/DDBJ whole genome shotgun (WGS) entry which is preliminary data.</text>
</comment>
<dbReference type="STRING" id="1193682.BJP25_30440"/>
<proteinExistence type="predicted"/>
<name>A0A1Q9LFZ9_9PSEU</name>
<protein>
    <recommendedName>
        <fullName evidence="3">ESX secretion-associated protein EspG</fullName>
    </recommendedName>
</protein>
<evidence type="ECO:0008006" key="3">
    <source>
        <dbReference type="Google" id="ProtNLM"/>
    </source>
</evidence>
<evidence type="ECO:0000313" key="1">
    <source>
        <dbReference type="EMBL" id="OLR90879.1"/>
    </source>
</evidence>
<accession>A0A1Q9LFZ9</accession>
<gene>
    <name evidence="1" type="ORF">BJP25_30440</name>
</gene>
<organism evidence="1 2">
    <name type="scientific">Actinokineospora bangkokensis</name>
    <dbReference type="NCBI Taxonomy" id="1193682"/>
    <lineage>
        <taxon>Bacteria</taxon>
        <taxon>Bacillati</taxon>
        <taxon>Actinomycetota</taxon>
        <taxon>Actinomycetes</taxon>
        <taxon>Pseudonocardiales</taxon>
        <taxon>Pseudonocardiaceae</taxon>
        <taxon>Actinokineospora</taxon>
    </lineage>
</organism>
<dbReference type="RefSeq" id="WP_075977551.1">
    <property type="nucleotide sequence ID" value="NZ_MKQR01000026.1"/>
</dbReference>
<dbReference type="EMBL" id="MKQR01000026">
    <property type="protein sequence ID" value="OLR90879.1"/>
    <property type="molecule type" value="Genomic_DNA"/>
</dbReference>
<reference evidence="1 2" key="1">
    <citation type="submission" date="2016-10" db="EMBL/GenBank/DDBJ databases">
        <title>The Draft Genome Sequence of Actinokineospora bangkokensis 44EHWT reveals the biosynthetic pathway of antifungal compounds Thailandins with unusual extender unit butylmalonyl-CoA.</title>
        <authorList>
            <person name="Greule A."/>
            <person name="Intra B."/>
            <person name="Flemming S."/>
            <person name="Rommel M.G."/>
            <person name="Panbangred W."/>
            <person name="Bechthold A."/>
        </authorList>
    </citation>
    <scope>NUCLEOTIDE SEQUENCE [LARGE SCALE GENOMIC DNA]</scope>
    <source>
        <strain evidence="1 2">44EHW</strain>
    </source>
</reference>
<evidence type="ECO:0000313" key="2">
    <source>
        <dbReference type="Proteomes" id="UP000186040"/>
    </source>
</evidence>
<keyword evidence="2" id="KW-1185">Reference proteome</keyword>
<dbReference type="OrthoDB" id="3697845at2"/>
<dbReference type="AlphaFoldDB" id="A0A1Q9LFZ9"/>